<name>A0ABW2A8Y3_9GAMM</name>
<dbReference type="EMBL" id="JBHSWE010000002">
    <property type="protein sequence ID" value="MFC6674000.1"/>
    <property type="molecule type" value="Genomic_DNA"/>
</dbReference>
<evidence type="ECO:0000313" key="1">
    <source>
        <dbReference type="EMBL" id="MFC6674000.1"/>
    </source>
</evidence>
<comment type="caution">
    <text evidence="1">The sequence shown here is derived from an EMBL/GenBank/DDBJ whole genome shotgun (WGS) entry which is preliminary data.</text>
</comment>
<reference evidence="1" key="3">
    <citation type="submission" date="2024-09" db="EMBL/GenBank/DDBJ databases">
        <authorList>
            <person name="Sun Q."/>
            <person name="Mori K."/>
        </authorList>
    </citation>
    <scope>NUCLEOTIDE SEQUENCE</scope>
    <source>
        <strain evidence="1">NBRC 111756</strain>
    </source>
</reference>
<keyword evidence="3" id="KW-1185">Reference proteome</keyword>
<reference evidence="1" key="1">
    <citation type="journal article" date="2014" name="Int. J. Syst. Evol. Microbiol.">
        <title>Complete genome of a new Firmicutes species belonging to the dominant human colonic microbiota ('Ruminococcus bicirculans') reveals two chromosomes and a selective capacity to utilize plant glucans.</title>
        <authorList>
            <consortium name="NISC Comparative Sequencing Program"/>
            <person name="Wegmann U."/>
            <person name="Louis P."/>
            <person name="Goesmann A."/>
            <person name="Henrissat B."/>
            <person name="Duncan S.H."/>
            <person name="Flint H.J."/>
        </authorList>
    </citation>
    <scope>NUCLEOTIDE SEQUENCE</scope>
    <source>
        <strain evidence="1">NBRC 111756</strain>
    </source>
</reference>
<sequence>MSNMLQDYFQHRLVSLGYPEDFTVEYSLGYCQGDGVAFYGRIDDDSAEKLMKRLLSPNRIEGSAVERVRNLMAYKHIDNLLLVIREYTSVALEIARNSHGNRYSHYNSMDLNDESESIVDVFADDEDDELEKITGIAGLNRAMLAEWGELWVRFYQALKEDIVDTSKTLEQEGYKLLEAMAYEEVVVWAFTTENYIVRLSEMPSRDFDMDGWDEDTKLATLTSMLDGEERVVGLKAEVLDRETETVLGEDSLYGIVYATDDKSYGGYRSELVRYAVKDAKGFINRLATKAA</sequence>
<proteinExistence type="predicted"/>
<dbReference type="EMBL" id="JBHSWE010000002">
    <property type="protein sequence ID" value="MFC6674333.1"/>
    <property type="molecule type" value="Genomic_DNA"/>
</dbReference>
<organism evidence="1 3">
    <name type="scientific">Marinobacterium aestuariivivens</name>
    <dbReference type="NCBI Taxonomy" id="1698799"/>
    <lineage>
        <taxon>Bacteria</taxon>
        <taxon>Pseudomonadati</taxon>
        <taxon>Pseudomonadota</taxon>
        <taxon>Gammaproteobacteria</taxon>
        <taxon>Oceanospirillales</taxon>
        <taxon>Oceanospirillaceae</taxon>
        <taxon>Marinobacterium</taxon>
    </lineage>
</organism>
<evidence type="ECO:0000313" key="3">
    <source>
        <dbReference type="Proteomes" id="UP001596422"/>
    </source>
</evidence>
<accession>A0ABW2A8Y3</accession>
<reference evidence="3" key="2">
    <citation type="journal article" date="2019" name="Int. J. Syst. Evol. Microbiol.">
        <title>The Global Catalogue of Microorganisms (GCM) 10K type strain sequencing project: providing services to taxonomists for standard genome sequencing and annotation.</title>
        <authorList>
            <consortium name="The Broad Institute Genomics Platform"/>
            <consortium name="The Broad Institute Genome Sequencing Center for Infectious Disease"/>
            <person name="Wu L."/>
            <person name="Ma J."/>
        </authorList>
    </citation>
    <scope>NUCLEOTIDE SEQUENCE [LARGE SCALE GENOMIC DNA]</scope>
    <source>
        <strain evidence="3">NBRC 111756</strain>
    </source>
</reference>
<dbReference type="RefSeq" id="WP_379913566.1">
    <property type="nucleotide sequence ID" value="NZ_JBHSWE010000002.1"/>
</dbReference>
<protein>
    <submittedName>
        <fullName evidence="1">NgrC</fullName>
    </submittedName>
</protein>
<evidence type="ECO:0000313" key="2">
    <source>
        <dbReference type="EMBL" id="MFC6674333.1"/>
    </source>
</evidence>
<gene>
    <name evidence="1" type="ORF">ACFQDL_30855</name>
    <name evidence="2" type="ORF">ACFQDL_32600</name>
</gene>
<dbReference type="Proteomes" id="UP001596422">
    <property type="component" value="Unassembled WGS sequence"/>
</dbReference>